<feature type="domain" description="Flagellar motor switch protein FliN-like C-terminal" evidence="1">
    <location>
        <begin position="174"/>
        <end position="227"/>
    </location>
</feature>
<proteinExistence type="predicted"/>
<dbReference type="SUPFAM" id="SSF101801">
    <property type="entry name" value="Surface presentation of antigens (SPOA)"/>
    <property type="match status" value="1"/>
</dbReference>
<accession>A0A0W0WTW2</accession>
<dbReference type="InterPro" id="IPR001543">
    <property type="entry name" value="FliN-like_C"/>
</dbReference>
<dbReference type="STRING" id="45070.Lnau_0740"/>
<dbReference type="OrthoDB" id="5652750at2"/>
<reference evidence="2 3" key="1">
    <citation type="submission" date="2015-11" db="EMBL/GenBank/DDBJ databases">
        <title>Genomic analysis of 38 Legionella species identifies large and diverse effector repertoires.</title>
        <authorList>
            <person name="Burstein D."/>
            <person name="Amaro F."/>
            <person name="Zusman T."/>
            <person name="Lifshitz Z."/>
            <person name="Cohen O."/>
            <person name="Gilbert J.A."/>
            <person name="Pupko T."/>
            <person name="Shuman H.A."/>
            <person name="Segal G."/>
        </authorList>
    </citation>
    <scope>NUCLEOTIDE SEQUENCE [LARGE SCALE GENOMIC DNA]</scope>
    <source>
        <strain evidence="2 3">ATCC 49506</strain>
    </source>
</reference>
<dbReference type="RefSeq" id="WP_058503801.1">
    <property type="nucleotide sequence ID" value="NZ_CAAAIF010000001.1"/>
</dbReference>
<gene>
    <name evidence="2" type="ORF">Lnau_0740</name>
</gene>
<evidence type="ECO:0000313" key="3">
    <source>
        <dbReference type="Proteomes" id="UP000054725"/>
    </source>
</evidence>
<dbReference type="Gene3D" id="2.30.330.10">
    <property type="entry name" value="SpoA-like"/>
    <property type="match status" value="1"/>
</dbReference>
<comment type="caution">
    <text evidence="2">The sequence shown here is derived from an EMBL/GenBank/DDBJ whole genome shotgun (WGS) entry which is preliminary data.</text>
</comment>
<protein>
    <submittedName>
        <fullName evidence="2">Surface presentation of antigens (SPOA)</fullName>
    </submittedName>
</protein>
<evidence type="ECO:0000313" key="2">
    <source>
        <dbReference type="EMBL" id="KTD35756.1"/>
    </source>
</evidence>
<keyword evidence="3" id="KW-1185">Reference proteome</keyword>
<dbReference type="InterPro" id="IPR036429">
    <property type="entry name" value="SpoA-like_sf"/>
</dbReference>
<dbReference type="AlphaFoldDB" id="A0A0W0WTW2"/>
<name>A0A0W0WTW2_9GAMM</name>
<dbReference type="PATRIC" id="fig|45070.6.peg.787"/>
<sequence>MKTNPKPYRLINNTELQYFQQNFSKKLVAWNEKYATEDFKLSVNRSSAINHFTDLQLLMHEHEPIALVETHYLSVLKKNLFADNNDCFNQACNEIFMQLLKQFFEINTLELRANSTNYSEWIYSGSACLNIVFENELINLYLHPQWVLAHLPPQTQSSTKPLCRLAEVLATKKIGLTVQLEPLRLSLEKLLSLQVGDVIKTDHCLNKPLEIQYQQQTLCLGIAGQHRTIQLTRSS</sequence>
<evidence type="ECO:0000259" key="1">
    <source>
        <dbReference type="Pfam" id="PF01052"/>
    </source>
</evidence>
<organism evidence="2 3">
    <name type="scientific">Legionella nautarum</name>
    <dbReference type="NCBI Taxonomy" id="45070"/>
    <lineage>
        <taxon>Bacteria</taxon>
        <taxon>Pseudomonadati</taxon>
        <taxon>Pseudomonadota</taxon>
        <taxon>Gammaproteobacteria</taxon>
        <taxon>Legionellales</taxon>
        <taxon>Legionellaceae</taxon>
        <taxon>Legionella</taxon>
    </lineage>
</organism>
<dbReference type="Proteomes" id="UP000054725">
    <property type="component" value="Unassembled WGS sequence"/>
</dbReference>
<dbReference type="Pfam" id="PF01052">
    <property type="entry name" value="FliMN_C"/>
    <property type="match status" value="1"/>
</dbReference>
<dbReference type="EMBL" id="LNYO01000013">
    <property type="protein sequence ID" value="KTD35756.1"/>
    <property type="molecule type" value="Genomic_DNA"/>
</dbReference>